<proteinExistence type="inferred from homology"/>
<reference evidence="8" key="1">
    <citation type="submission" date="2022-07" db="EMBL/GenBank/DDBJ databases">
        <title>Description and genome-wide analysis of Profundicola chukchiensis gen. nov., sp. nov., marine bacteria isolated from bottom sediments of the Chukchi Sea.</title>
        <authorList>
            <person name="Romanenko L."/>
            <person name="Otstavnykh N."/>
            <person name="Kurilenko V."/>
            <person name="Eremeev V."/>
            <person name="Velansky P."/>
            <person name="Mikhailov V."/>
            <person name="Isaeva M."/>
        </authorList>
    </citation>
    <scope>NUCLEOTIDE SEQUENCE</scope>
    <source>
        <strain evidence="8">KMM 9713</strain>
    </source>
</reference>
<feature type="domain" description="EamA" evidence="7">
    <location>
        <begin position="8"/>
        <end position="135"/>
    </location>
</feature>
<feature type="transmembrane region" description="Helical" evidence="6">
    <location>
        <begin position="93"/>
        <end position="113"/>
    </location>
</feature>
<keyword evidence="4 6" id="KW-1133">Transmembrane helix</keyword>
<gene>
    <name evidence="8" type="ORF">NMK71_10010</name>
</gene>
<evidence type="ECO:0000313" key="9">
    <source>
        <dbReference type="Proteomes" id="UP001152599"/>
    </source>
</evidence>
<dbReference type="PANTHER" id="PTHR32322:SF2">
    <property type="entry name" value="EAMA DOMAIN-CONTAINING PROTEIN"/>
    <property type="match status" value="1"/>
</dbReference>
<feature type="transmembrane region" description="Helical" evidence="6">
    <location>
        <begin position="36"/>
        <end position="56"/>
    </location>
</feature>
<dbReference type="AlphaFoldDB" id="A0A9X4RXD9"/>
<evidence type="ECO:0000256" key="4">
    <source>
        <dbReference type="ARBA" id="ARBA00022989"/>
    </source>
</evidence>
<comment type="subcellular location">
    <subcellularLocation>
        <location evidence="1">Membrane</location>
        <topology evidence="1">Multi-pass membrane protein</topology>
    </subcellularLocation>
</comment>
<comment type="caution">
    <text evidence="8">The sequence shown here is derived from an EMBL/GenBank/DDBJ whole genome shotgun (WGS) entry which is preliminary data.</text>
</comment>
<feature type="transmembrane region" description="Helical" evidence="6">
    <location>
        <begin position="147"/>
        <end position="168"/>
    </location>
</feature>
<dbReference type="RefSeq" id="WP_304421083.1">
    <property type="nucleotide sequence ID" value="NZ_JANCMU010000006.1"/>
</dbReference>
<feature type="domain" description="EamA" evidence="7">
    <location>
        <begin position="151"/>
        <end position="285"/>
    </location>
</feature>
<evidence type="ECO:0000259" key="7">
    <source>
        <dbReference type="Pfam" id="PF00892"/>
    </source>
</evidence>
<evidence type="ECO:0000256" key="1">
    <source>
        <dbReference type="ARBA" id="ARBA00004141"/>
    </source>
</evidence>
<evidence type="ECO:0000256" key="6">
    <source>
        <dbReference type="SAM" id="Phobius"/>
    </source>
</evidence>
<evidence type="ECO:0000256" key="2">
    <source>
        <dbReference type="ARBA" id="ARBA00007362"/>
    </source>
</evidence>
<accession>A0A9X4RXD9</accession>
<keyword evidence="5 6" id="KW-0472">Membrane</keyword>
<feature type="transmembrane region" description="Helical" evidence="6">
    <location>
        <begin position="214"/>
        <end position="234"/>
    </location>
</feature>
<dbReference type="InterPro" id="IPR037185">
    <property type="entry name" value="EmrE-like"/>
</dbReference>
<keyword evidence="3 6" id="KW-0812">Transmembrane</keyword>
<dbReference type="InterPro" id="IPR000620">
    <property type="entry name" value="EamA_dom"/>
</dbReference>
<dbReference type="InterPro" id="IPR050638">
    <property type="entry name" value="AA-Vitamin_Transporters"/>
</dbReference>
<sequence length="296" mass="32727">MSSKNKYFILTLLALVWGTSFILIKKSVDVFTPYQVGALRVTMAGAVLMLFGIPAMRRLDRKTIMWAGIGGFFGNFIPMYLFPMAEVRVSSSLAGILNSLVPIFTLLFAFLLFKTKSSKVQIIGAIIGFFGANILMFFAGGPGEESSFWHAMLIVLATMSYALSGLIVKEKLNHVKSMDLGGIVFTIWFFPSVIILFFSGFFESWTGSREQWEGLGYVSVLAFIGTAMAMILFYKLIQQTSAVFASTVTYLMPLVAIMWGVLAGESLNVWFIVGGLLILAGIYLIREKPKLDSLEI</sequence>
<evidence type="ECO:0000256" key="3">
    <source>
        <dbReference type="ARBA" id="ARBA00022692"/>
    </source>
</evidence>
<organism evidence="8 9">
    <name type="scientific">Profundicola chukchiensis</name>
    <dbReference type="NCBI Taxonomy" id="2961959"/>
    <lineage>
        <taxon>Bacteria</taxon>
        <taxon>Pseudomonadati</taxon>
        <taxon>Bacteroidota</taxon>
        <taxon>Flavobacteriia</taxon>
        <taxon>Flavobacteriales</taxon>
        <taxon>Weeksellaceae</taxon>
        <taxon>Profundicola</taxon>
    </lineage>
</organism>
<keyword evidence="9" id="KW-1185">Reference proteome</keyword>
<name>A0A9X4RXD9_9FLAO</name>
<feature type="transmembrane region" description="Helical" evidence="6">
    <location>
        <begin position="267"/>
        <end position="285"/>
    </location>
</feature>
<feature type="transmembrane region" description="Helical" evidence="6">
    <location>
        <begin position="120"/>
        <end position="141"/>
    </location>
</feature>
<protein>
    <submittedName>
        <fullName evidence="8">DMT family transporter</fullName>
    </submittedName>
</protein>
<dbReference type="SUPFAM" id="SSF103481">
    <property type="entry name" value="Multidrug resistance efflux transporter EmrE"/>
    <property type="match status" value="2"/>
</dbReference>
<dbReference type="GO" id="GO:0016020">
    <property type="term" value="C:membrane"/>
    <property type="evidence" value="ECO:0007669"/>
    <property type="project" value="UniProtKB-SubCell"/>
</dbReference>
<feature type="transmembrane region" description="Helical" evidence="6">
    <location>
        <begin position="180"/>
        <end position="202"/>
    </location>
</feature>
<comment type="similarity">
    <text evidence="2">Belongs to the EamA transporter family.</text>
</comment>
<dbReference type="Proteomes" id="UP001152599">
    <property type="component" value="Unassembled WGS sequence"/>
</dbReference>
<feature type="transmembrane region" description="Helical" evidence="6">
    <location>
        <begin position="63"/>
        <end position="81"/>
    </location>
</feature>
<dbReference type="PANTHER" id="PTHR32322">
    <property type="entry name" value="INNER MEMBRANE TRANSPORTER"/>
    <property type="match status" value="1"/>
</dbReference>
<feature type="transmembrane region" description="Helical" evidence="6">
    <location>
        <begin position="241"/>
        <end position="261"/>
    </location>
</feature>
<dbReference type="Pfam" id="PF00892">
    <property type="entry name" value="EamA"/>
    <property type="match status" value="2"/>
</dbReference>
<feature type="transmembrane region" description="Helical" evidence="6">
    <location>
        <begin position="7"/>
        <end position="24"/>
    </location>
</feature>
<evidence type="ECO:0000256" key="5">
    <source>
        <dbReference type="ARBA" id="ARBA00023136"/>
    </source>
</evidence>
<dbReference type="EMBL" id="JANCMU010000006">
    <property type="protein sequence ID" value="MDG4946752.1"/>
    <property type="molecule type" value="Genomic_DNA"/>
</dbReference>
<evidence type="ECO:0000313" key="8">
    <source>
        <dbReference type="EMBL" id="MDG4946752.1"/>
    </source>
</evidence>